<comment type="caution">
    <text evidence="2">The sequence shown here is derived from an EMBL/GenBank/DDBJ whole genome shotgun (WGS) entry which is preliminary data.</text>
</comment>
<name>A0ABP3XZE7_9FLAO</name>
<feature type="signal peptide" evidence="1">
    <location>
        <begin position="1"/>
        <end position="24"/>
    </location>
</feature>
<dbReference type="Proteomes" id="UP001501126">
    <property type="component" value="Unassembled WGS sequence"/>
</dbReference>
<sequence length="274" mass="31271">MKGLTTVYIKELAALLFLCIPVVAQTQTDTMQQARPKVAHAEPLYVDLVRDLGARKGEREINVGAEFSATGNYNEYNLFAEYEWAPVHRLGFEVEAVFSFFSRTNESEENVPANKPDRLKLATQYSFFVSETYKTTLALGYMHEFELTDYQTFSKGTWVSGNVYSPFFVAAKRWGNHFHTLLYTGPQFHQNFASGALTTTWQINTSFHYMLTGTKHFIGVEVNKTIGQGHFDVFIHPQLKLKLSDRLAIGFVLSFPTNKRTHGFGSFMRIIYEP</sequence>
<keyword evidence="3" id="KW-1185">Reference proteome</keyword>
<dbReference type="InterPro" id="IPR048131">
    <property type="entry name" value="HAEPLYID-like"/>
</dbReference>
<gene>
    <name evidence="2" type="ORF">GCM10009118_02180</name>
</gene>
<keyword evidence="1" id="KW-0732">Signal</keyword>
<accession>A0ABP3XZE7</accession>
<proteinExistence type="predicted"/>
<evidence type="ECO:0000313" key="3">
    <source>
        <dbReference type="Proteomes" id="UP001501126"/>
    </source>
</evidence>
<reference evidence="3" key="1">
    <citation type="journal article" date="2019" name="Int. J. Syst. Evol. Microbiol.">
        <title>The Global Catalogue of Microorganisms (GCM) 10K type strain sequencing project: providing services to taxonomists for standard genome sequencing and annotation.</title>
        <authorList>
            <consortium name="The Broad Institute Genomics Platform"/>
            <consortium name="The Broad Institute Genome Sequencing Center for Infectious Disease"/>
            <person name="Wu L."/>
            <person name="Ma J."/>
        </authorList>
    </citation>
    <scope>NUCLEOTIDE SEQUENCE [LARGE SCALE GENOMIC DNA]</scope>
    <source>
        <strain evidence="3">JCM 16083</strain>
    </source>
</reference>
<evidence type="ECO:0000256" key="1">
    <source>
        <dbReference type="SAM" id="SignalP"/>
    </source>
</evidence>
<evidence type="ECO:0008006" key="4">
    <source>
        <dbReference type="Google" id="ProtNLM"/>
    </source>
</evidence>
<dbReference type="EMBL" id="BAAAFH010000003">
    <property type="protein sequence ID" value="GAA0873810.1"/>
    <property type="molecule type" value="Genomic_DNA"/>
</dbReference>
<dbReference type="RefSeq" id="WP_343784213.1">
    <property type="nucleotide sequence ID" value="NZ_BAAAFH010000003.1"/>
</dbReference>
<feature type="chain" id="PRO_5047126983" description="Phosphoribosylformylglycinamidine synthase" evidence="1">
    <location>
        <begin position="25"/>
        <end position="274"/>
    </location>
</feature>
<protein>
    <recommendedName>
        <fullName evidence="4">Phosphoribosylformylglycinamidine synthase</fullName>
    </recommendedName>
</protein>
<organism evidence="2 3">
    <name type="scientific">Wandonia haliotis</name>
    <dbReference type="NCBI Taxonomy" id="574963"/>
    <lineage>
        <taxon>Bacteria</taxon>
        <taxon>Pseudomonadati</taxon>
        <taxon>Bacteroidota</taxon>
        <taxon>Flavobacteriia</taxon>
        <taxon>Flavobacteriales</taxon>
        <taxon>Crocinitomicaceae</taxon>
        <taxon>Wandonia</taxon>
    </lineage>
</organism>
<evidence type="ECO:0000313" key="2">
    <source>
        <dbReference type="EMBL" id="GAA0873810.1"/>
    </source>
</evidence>
<dbReference type="NCBIfam" id="NF041634">
    <property type="entry name" value="HAEPLYID"/>
    <property type="match status" value="1"/>
</dbReference>